<dbReference type="Gene3D" id="3.40.50.300">
    <property type="entry name" value="P-loop containing nucleotide triphosphate hydrolases"/>
    <property type="match status" value="1"/>
</dbReference>
<keyword evidence="3" id="KW-1185">Reference proteome</keyword>
<gene>
    <name evidence="2" type="ORF">OMAG_002797</name>
</gene>
<dbReference type="Proteomes" id="UP000033428">
    <property type="component" value="Unassembled WGS sequence"/>
</dbReference>
<dbReference type="InterPro" id="IPR003593">
    <property type="entry name" value="AAA+_ATPase"/>
</dbReference>
<dbReference type="PANTHER" id="PTHR43581">
    <property type="entry name" value="ATP/GTP PHOSPHATASE"/>
    <property type="match status" value="1"/>
</dbReference>
<proteinExistence type="predicted"/>
<comment type="caution">
    <text evidence="2">The sequence shown here is derived from an EMBL/GenBank/DDBJ whole genome shotgun (WGS) entry which is preliminary data.</text>
</comment>
<dbReference type="AlphaFoldDB" id="A0A0F0CP98"/>
<dbReference type="EMBL" id="JYNY01000616">
    <property type="protein sequence ID" value="KJJ83341.1"/>
    <property type="molecule type" value="Genomic_DNA"/>
</dbReference>
<dbReference type="CDD" id="cd01026">
    <property type="entry name" value="TOPRIM_OLD"/>
    <property type="match status" value="1"/>
</dbReference>
<evidence type="ECO:0000313" key="2">
    <source>
        <dbReference type="EMBL" id="KJJ83341.1"/>
    </source>
</evidence>
<evidence type="ECO:0000313" key="3">
    <source>
        <dbReference type="Proteomes" id="UP000033428"/>
    </source>
</evidence>
<dbReference type="SMART" id="SM00382">
    <property type="entry name" value="AAA"/>
    <property type="match status" value="1"/>
</dbReference>
<dbReference type="Pfam" id="PF20469">
    <property type="entry name" value="OLD-like_TOPRIM"/>
    <property type="match status" value="1"/>
</dbReference>
<dbReference type="PANTHER" id="PTHR43581:SF4">
    <property type="entry name" value="ATP_GTP PHOSPHATASE"/>
    <property type="match status" value="1"/>
</dbReference>
<dbReference type="PATRIC" id="fig|1609969.3.peg.3014"/>
<organism evidence="2 3">
    <name type="scientific">Candidatus Omnitrophus magneticus</name>
    <dbReference type="NCBI Taxonomy" id="1609969"/>
    <lineage>
        <taxon>Bacteria</taxon>
        <taxon>Pseudomonadati</taxon>
        <taxon>Candidatus Omnitrophota</taxon>
        <taxon>Candidatus Omnitrophus</taxon>
    </lineage>
</organism>
<keyword evidence="2" id="KW-0255">Endonuclease</keyword>
<accession>A0A0F0CP98</accession>
<protein>
    <submittedName>
        <fullName evidence="2">OLD family ATP-dependent endonuclease</fullName>
    </submittedName>
</protein>
<reference evidence="2 3" key="1">
    <citation type="submission" date="2015-02" db="EMBL/GenBank/DDBJ databases">
        <title>Single-cell genomics of uncultivated deep-branching MTB reveals a conserved set of magnetosome genes.</title>
        <authorList>
            <person name="Kolinko S."/>
            <person name="Richter M."/>
            <person name="Glockner F.O."/>
            <person name="Brachmann A."/>
            <person name="Schuler D."/>
        </authorList>
    </citation>
    <scope>NUCLEOTIDE SEQUENCE [LARGE SCALE GENOMIC DNA]</scope>
    <source>
        <strain evidence="2">SKK-01</strain>
    </source>
</reference>
<feature type="domain" description="AAA+ ATPase" evidence="1">
    <location>
        <begin position="39"/>
        <end position="234"/>
    </location>
</feature>
<dbReference type="InterPro" id="IPR027417">
    <property type="entry name" value="P-loop_NTPase"/>
</dbReference>
<dbReference type="SUPFAM" id="SSF52540">
    <property type="entry name" value="P-loop containing nucleoside triphosphate hydrolases"/>
    <property type="match status" value="1"/>
</dbReference>
<dbReference type="InterPro" id="IPR034139">
    <property type="entry name" value="TOPRIM_OLD"/>
</dbReference>
<dbReference type="InterPro" id="IPR041685">
    <property type="entry name" value="AAA_GajA/Old/RecF-like"/>
</dbReference>
<keyword evidence="2" id="KW-0540">Nuclease</keyword>
<dbReference type="InterPro" id="IPR051396">
    <property type="entry name" value="Bact_Antivir_Def_Nuclease"/>
</dbReference>
<dbReference type="GO" id="GO:0004519">
    <property type="term" value="F:endonuclease activity"/>
    <property type="evidence" value="ECO:0007669"/>
    <property type="project" value="UniProtKB-KW"/>
</dbReference>
<evidence type="ECO:0000259" key="1">
    <source>
        <dbReference type="SMART" id="SM00382"/>
    </source>
</evidence>
<keyword evidence="2" id="KW-0378">Hydrolase</keyword>
<name>A0A0F0CP98_9BACT</name>
<sequence>MHLKSLKITNFRKFGQEHNVVEFVGAKDISSKSPSINIAPSTTLIVGKNNSGKTTITEALKKFLGKGGTSFHANDFNFIYLSGLLDEYKSDKFEKLPTIEFEIAVGIDFDSDCDLVTNIAPFMNIENAHTSEKERDFRVVLKYEVKEKTKFEEAVKLAMGKKKNDSVFFRKFLELINNTDFSMNYYDSEGVLLADSKFKINDLIDIAVINANKIIDDKSLSETFNRIIKFRYKLESKPEVKDAVEVEIDKINSTITEKVSAPHAASINAALSRIESSDHLEVNLRPDLTFEQIISSVIKYEYKEGKFHIPEGQFGLGYSNLMTIIGELIEYIEKYPKQECHSKINLICIEEPEAFMHSQMQELFIKHINDAVSFLLNDSKKEINSQLIITTHSPHILNSKIHSGNSFDNISYITIADSFSNVVNLNDRNVMEDKTAAGVQKDSGAPSKQTVDDLKFLKKHIKYKVSELFFSDAVIFVEGVTEETLLSYYIDQDESLSRYYISIFNINGAHGLVYHPLIKLLKVPNLIITDLDIKRTDTEKDDCLQVSDLAGRVTTNKTIAKYNSGKEKLDGISGSFEDGNINVVFQWEKTEGYYATSFEESFILTNYDNNILNKVLASIKPDTYSEIVGTPVAKNKLKDASYKFQSKLSKSKSDFSNELLYEIVICDDVGAIPKTPKYIVDGLTWLKGSLKKQAEEGGK</sequence>
<dbReference type="Pfam" id="PF13175">
    <property type="entry name" value="AAA_15"/>
    <property type="match status" value="1"/>
</dbReference>